<proteinExistence type="predicted"/>
<reference evidence="2 3" key="1">
    <citation type="submission" date="2024-06" db="EMBL/GenBank/DDBJ databases">
        <title>Chitinophaga defluvii sp. nov., isolated from municipal sewage.</title>
        <authorList>
            <person name="Zhang L."/>
        </authorList>
    </citation>
    <scope>NUCLEOTIDE SEQUENCE [LARGE SCALE GENOMIC DNA]</scope>
    <source>
        <strain evidence="2 3">H8</strain>
    </source>
</reference>
<keyword evidence="1" id="KW-0812">Transmembrane</keyword>
<evidence type="ECO:0000313" key="3">
    <source>
        <dbReference type="Proteomes" id="UP001549749"/>
    </source>
</evidence>
<organism evidence="2 3">
    <name type="scientific">Chitinophaga defluvii</name>
    <dbReference type="NCBI Taxonomy" id="3163343"/>
    <lineage>
        <taxon>Bacteria</taxon>
        <taxon>Pseudomonadati</taxon>
        <taxon>Bacteroidota</taxon>
        <taxon>Chitinophagia</taxon>
        <taxon>Chitinophagales</taxon>
        <taxon>Chitinophagaceae</taxon>
        <taxon>Chitinophaga</taxon>
    </lineage>
</organism>
<feature type="transmembrane region" description="Helical" evidence="1">
    <location>
        <begin position="72"/>
        <end position="98"/>
    </location>
</feature>
<evidence type="ECO:0000313" key="2">
    <source>
        <dbReference type="EMBL" id="MET6996756.1"/>
    </source>
</evidence>
<feature type="transmembrane region" description="Helical" evidence="1">
    <location>
        <begin position="32"/>
        <end position="52"/>
    </location>
</feature>
<keyword evidence="1" id="KW-1133">Transmembrane helix</keyword>
<evidence type="ECO:0000256" key="1">
    <source>
        <dbReference type="SAM" id="Phobius"/>
    </source>
</evidence>
<feature type="transmembrane region" description="Helical" evidence="1">
    <location>
        <begin position="6"/>
        <end position="25"/>
    </location>
</feature>
<name>A0ABV2T168_9BACT</name>
<feature type="transmembrane region" description="Helical" evidence="1">
    <location>
        <begin position="110"/>
        <end position="129"/>
    </location>
</feature>
<keyword evidence="3" id="KW-1185">Reference proteome</keyword>
<dbReference type="EMBL" id="JBEXAC010000001">
    <property type="protein sequence ID" value="MET6996756.1"/>
    <property type="molecule type" value="Genomic_DNA"/>
</dbReference>
<gene>
    <name evidence="2" type="ORF">ABR189_05235</name>
</gene>
<feature type="transmembrane region" description="Helical" evidence="1">
    <location>
        <begin position="135"/>
        <end position="156"/>
    </location>
</feature>
<dbReference type="RefSeq" id="WP_354659397.1">
    <property type="nucleotide sequence ID" value="NZ_JBEXAC010000001.1"/>
</dbReference>
<sequence>MRGNIFSPESLVSNGIALILLILAIRKPVACRLLLCFIFIGASFVNAFMAIYHPDRYLIYGELAALSSYEQFIMGAFSRHITTYVLMIAAGQFCIGIFLTSKGKLLKASLASAAIFLIAIAPLGAGSAFPCTLLLAAACLILLFKHTSIALSNIWLSKIWK</sequence>
<keyword evidence="1" id="KW-0472">Membrane</keyword>
<comment type="caution">
    <text evidence="2">The sequence shown here is derived from an EMBL/GenBank/DDBJ whole genome shotgun (WGS) entry which is preliminary data.</text>
</comment>
<protein>
    <submittedName>
        <fullName evidence="2">Uncharacterized protein</fullName>
    </submittedName>
</protein>
<dbReference type="Proteomes" id="UP001549749">
    <property type="component" value="Unassembled WGS sequence"/>
</dbReference>
<accession>A0ABV2T168</accession>